<dbReference type="OrthoDB" id="9800814at2"/>
<keyword evidence="1" id="KW-0368">Histidine biosynthesis</keyword>
<keyword evidence="4" id="KW-0436">Ligase</keyword>
<dbReference type="GO" id="GO:0004821">
    <property type="term" value="F:histidine-tRNA ligase activity"/>
    <property type="evidence" value="ECO:0007669"/>
    <property type="project" value="UniProtKB-EC"/>
</dbReference>
<gene>
    <name evidence="4" type="primary">hisS_2</name>
    <name evidence="4" type="ORF">AN618_17720</name>
</gene>
<reference evidence="4 5" key="1">
    <citation type="submission" date="2015-12" db="EMBL/GenBank/DDBJ databases">
        <title>Draft genome sequnece of Fervidicola ferrireducens strain Y170.</title>
        <authorList>
            <person name="Patel B.K."/>
        </authorList>
    </citation>
    <scope>NUCLEOTIDE SEQUENCE [LARGE SCALE GENOMIC DNA]</scope>
    <source>
        <strain evidence="4 5">Y170</strain>
    </source>
</reference>
<dbReference type="InterPro" id="IPR041715">
    <property type="entry name" value="HisRS-like_core"/>
</dbReference>
<keyword evidence="1" id="KW-0028">Amino-acid biosynthesis</keyword>
<sequence length="303" mass="34560">MNLKNELSLPAGFFDLEFEKAAAKRRLENHFADIFVNKGYREFSPSLIENYELSDFSLVPKNKIFKFIDKSGDILALRWDYTTSLARFLKMNSEKISFPLKVFYCGSVFRFFEGSMGRPREIIQFGAEIIGGDVDGEIELIKGIFEFLKGTGVKGLRISVSEAEYLKRLLSAEHLPAESLEKILHAIKCKDFIMLNELASALFPEQREDLFDTLLSGKNSVDFRPEMENFLEKLKNSLFNIPVDFDPSLVLDFDYYNGPMIEIYDQNKTSIGKGGRYGFLSKMFGIDKNGFGIALNLNYILGL</sequence>
<evidence type="ECO:0000256" key="2">
    <source>
        <dbReference type="PIRSR" id="PIRSR001549-1"/>
    </source>
</evidence>
<dbReference type="STRING" id="520764.AN618_17720"/>
<dbReference type="SUPFAM" id="SSF55681">
    <property type="entry name" value="Class II aaRS and biotin synthetases"/>
    <property type="match status" value="1"/>
</dbReference>
<dbReference type="PIRSF" id="PIRSF001549">
    <property type="entry name" value="His-tRNA_synth"/>
    <property type="match status" value="1"/>
</dbReference>
<evidence type="ECO:0000313" key="4">
    <source>
        <dbReference type="EMBL" id="KXG75680.1"/>
    </source>
</evidence>
<dbReference type="Proteomes" id="UP000070427">
    <property type="component" value="Unassembled WGS sequence"/>
</dbReference>
<dbReference type="EMBL" id="LOED01000024">
    <property type="protein sequence ID" value="KXG75680.1"/>
    <property type="molecule type" value="Genomic_DNA"/>
</dbReference>
<dbReference type="GO" id="GO:0005737">
    <property type="term" value="C:cytoplasm"/>
    <property type="evidence" value="ECO:0007669"/>
    <property type="project" value="InterPro"/>
</dbReference>
<feature type="domain" description="Class II Histidinyl-tRNA synthetase (HisRS)-like catalytic core" evidence="3">
    <location>
        <begin position="12"/>
        <end position="298"/>
    </location>
</feature>
<proteinExistence type="predicted"/>
<evidence type="ECO:0000313" key="5">
    <source>
        <dbReference type="Proteomes" id="UP000070427"/>
    </source>
</evidence>
<protein>
    <submittedName>
        <fullName evidence="4">Histidine--tRNA ligase</fullName>
        <ecNumber evidence="4">6.1.1.21</ecNumber>
    </submittedName>
</protein>
<dbReference type="Gene3D" id="3.30.930.10">
    <property type="entry name" value="Bira Bifunctional Protein, Domain 2"/>
    <property type="match status" value="1"/>
</dbReference>
<accession>A0A140L555</accession>
<evidence type="ECO:0000259" key="3">
    <source>
        <dbReference type="Pfam" id="PF13393"/>
    </source>
</evidence>
<dbReference type="InterPro" id="IPR004516">
    <property type="entry name" value="HisRS/HisZ"/>
</dbReference>
<dbReference type="AlphaFoldDB" id="A0A140L555"/>
<keyword evidence="5" id="KW-1185">Reference proteome</keyword>
<feature type="binding site" evidence="2">
    <location>
        <begin position="255"/>
        <end position="256"/>
    </location>
    <ligand>
        <name>L-histidine</name>
        <dbReference type="ChEBI" id="CHEBI:57595"/>
    </ligand>
</feature>
<dbReference type="GO" id="GO:0016740">
    <property type="term" value="F:transferase activity"/>
    <property type="evidence" value="ECO:0007669"/>
    <property type="project" value="UniProtKB-ARBA"/>
</dbReference>
<dbReference type="InterPro" id="IPR045864">
    <property type="entry name" value="aa-tRNA-synth_II/BPL/LPL"/>
</dbReference>
<dbReference type="GO" id="GO:0140096">
    <property type="term" value="F:catalytic activity, acting on a protein"/>
    <property type="evidence" value="ECO:0007669"/>
    <property type="project" value="UniProtKB-ARBA"/>
</dbReference>
<feature type="binding site" evidence="2">
    <location>
        <position position="124"/>
    </location>
    <ligand>
        <name>L-histidine</name>
        <dbReference type="ChEBI" id="CHEBI:57595"/>
    </ligand>
</feature>
<feature type="binding site" evidence="2">
    <location>
        <position position="128"/>
    </location>
    <ligand>
        <name>L-histidine</name>
        <dbReference type="ChEBI" id="CHEBI:57595"/>
    </ligand>
</feature>
<feature type="binding site" evidence="2">
    <location>
        <begin position="80"/>
        <end position="82"/>
    </location>
    <ligand>
        <name>L-histidine</name>
        <dbReference type="ChEBI" id="CHEBI:57595"/>
    </ligand>
</feature>
<evidence type="ECO:0000256" key="1">
    <source>
        <dbReference type="ARBA" id="ARBA00023102"/>
    </source>
</evidence>
<dbReference type="GO" id="GO:0000105">
    <property type="term" value="P:L-histidine biosynthetic process"/>
    <property type="evidence" value="ECO:0007669"/>
    <property type="project" value="UniProtKB-KW"/>
</dbReference>
<dbReference type="PANTHER" id="PTHR43707:SF6">
    <property type="entry name" value="ATP PHOSPHORIBOSYLTRANSFERASE REGULATORY SUBUNIT"/>
    <property type="match status" value="1"/>
</dbReference>
<dbReference type="EC" id="6.1.1.21" evidence="4"/>
<dbReference type="Pfam" id="PF13393">
    <property type="entry name" value="tRNA-synt_His"/>
    <property type="match status" value="1"/>
</dbReference>
<name>A0A140L555_9FIRM</name>
<dbReference type="InParanoid" id="A0A140L555"/>
<dbReference type="RefSeq" id="WP_066353996.1">
    <property type="nucleotide sequence ID" value="NZ_LOED01000024.1"/>
</dbReference>
<dbReference type="GO" id="GO:0006427">
    <property type="term" value="P:histidyl-tRNA aminoacylation"/>
    <property type="evidence" value="ECO:0007669"/>
    <property type="project" value="TreeGrafter"/>
</dbReference>
<organism evidence="4 5">
    <name type="scientific">Fervidicola ferrireducens</name>
    <dbReference type="NCBI Taxonomy" id="520764"/>
    <lineage>
        <taxon>Bacteria</taxon>
        <taxon>Bacillati</taxon>
        <taxon>Bacillota</taxon>
        <taxon>Clostridia</taxon>
        <taxon>Thermosediminibacterales</taxon>
        <taxon>Thermosediminibacteraceae</taxon>
        <taxon>Fervidicola</taxon>
    </lineage>
</organism>
<comment type="caution">
    <text evidence="4">The sequence shown here is derived from an EMBL/GenBank/DDBJ whole genome shotgun (WGS) entry which is preliminary data.</text>
</comment>
<feature type="binding site" evidence="2">
    <location>
        <position position="110"/>
    </location>
    <ligand>
        <name>L-histidine</name>
        <dbReference type="ChEBI" id="CHEBI:57595"/>
    </ligand>
</feature>
<dbReference type="PANTHER" id="PTHR43707">
    <property type="entry name" value="HISTIDYL-TRNA SYNTHETASE"/>
    <property type="match status" value="1"/>
</dbReference>